<reference evidence="2" key="1">
    <citation type="submission" date="2021-02" db="EMBL/GenBank/DDBJ databases">
        <authorList>
            <person name="Dougan E. K."/>
            <person name="Rhodes N."/>
            <person name="Thang M."/>
            <person name="Chan C."/>
        </authorList>
    </citation>
    <scope>NUCLEOTIDE SEQUENCE</scope>
</reference>
<proteinExistence type="predicted"/>
<comment type="caution">
    <text evidence="2">The sequence shown here is derived from an EMBL/GenBank/DDBJ whole genome shotgun (WGS) entry which is preliminary data.</text>
</comment>
<evidence type="ECO:0000313" key="2">
    <source>
        <dbReference type="EMBL" id="CAE7173506.1"/>
    </source>
</evidence>
<accession>A0A812IT88</accession>
<organism evidence="2 3">
    <name type="scientific">Symbiodinium pilosum</name>
    <name type="common">Dinoflagellate</name>
    <dbReference type="NCBI Taxonomy" id="2952"/>
    <lineage>
        <taxon>Eukaryota</taxon>
        <taxon>Sar</taxon>
        <taxon>Alveolata</taxon>
        <taxon>Dinophyceae</taxon>
        <taxon>Suessiales</taxon>
        <taxon>Symbiodiniaceae</taxon>
        <taxon>Symbiodinium</taxon>
    </lineage>
</organism>
<keyword evidence="1" id="KW-0732">Signal</keyword>
<dbReference type="AlphaFoldDB" id="A0A812IT88"/>
<feature type="non-terminal residue" evidence="2">
    <location>
        <position position="1"/>
    </location>
</feature>
<gene>
    <name evidence="2" type="ORF">SPIL2461_LOCUS804</name>
</gene>
<feature type="signal peptide" evidence="1">
    <location>
        <begin position="1"/>
        <end position="31"/>
    </location>
</feature>
<sequence>MRAFWASTISFFLAFLGWFALAPLSLEVATSMGTCENQMFPPEENPTRKAYLKFKNLKSGLAYCQYGVIKEAGKPIDCKDVPADAAT</sequence>
<dbReference type="Proteomes" id="UP000649617">
    <property type="component" value="Unassembled WGS sequence"/>
</dbReference>
<protein>
    <submittedName>
        <fullName evidence="2">Uncharacterized protein</fullName>
    </submittedName>
</protein>
<evidence type="ECO:0000256" key="1">
    <source>
        <dbReference type="SAM" id="SignalP"/>
    </source>
</evidence>
<dbReference type="EMBL" id="CAJNIZ010000727">
    <property type="protein sequence ID" value="CAE7173506.1"/>
    <property type="molecule type" value="Genomic_DNA"/>
</dbReference>
<dbReference type="OrthoDB" id="426475at2759"/>
<evidence type="ECO:0000313" key="3">
    <source>
        <dbReference type="Proteomes" id="UP000649617"/>
    </source>
</evidence>
<feature type="chain" id="PRO_5032997748" evidence="1">
    <location>
        <begin position="32"/>
        <end position="87"/>
    </location>
</feature>
<name>A0A812IT88_SYMPI</name>
<keyword evidence="3" id="KW-1185">Reference proteome</keyword>